<dbReference type="InterPro" id="IPR036443">
    <property type="entry name" value="Znf_RanBP2_sf"/>
</dbReference>
<comment type="caution">
    <text evidence="3">The sequence shown here is derived from an EMBL/GenBank/DDBJ whole genome shotgun (WGS) entry which is preliminary data.</text>
</comment>
<dbReference type="EMBL" id="CAJNOW010010380">
    <property type="protein sequence ID" value="CAF1580003.1"/>
    <property type="molecule type" value="Genomic_DNA"/>
</dbReference>
<evidence type="ECO:0000256" key="1">
    <source>
        <dbReference type="SAM" id="Coils"/>
    </source>
</evidence>
<evidence type="ECO:0000313" key="3">
    <source>
        <dbReference type="EMBL" id="CAF1580003.1"/>
    </source>
</evidence>
<protein>
    <recommendedName>
        <fullName evidence="5">RanBP2-type domain-containing protein</fullName>
    </recommendedName>
</protein>
<feature type="compositionally biased region" description="Low complexity" evidence="2">
    <location>
        <begin position="1"/>
        <end position="13"/>
    </location>
</feature>
<gene>
    <name evidence="3" type="ORF">KQP761_LOCUS20056</name>
</gene>
<feature type="compositionally biased region" description="Polar residues" evidence="2">
    <location>
        <begin position="14"/>
        <end position="26"/>
    </location>
</feature>
<accession>A0A815Z8A1</accession>
<keyword evidence="1" id="KW-0175">Coiled coil</keyword>
<evidence type="ECO:0000256" key="2">
    <source>
        <dbReference type="SAM" id="MobiDB-lite"/>
    </source>
</evidence>
<feature type="region of interest" description="Disordered" evidence="2">
    <location>
        <begin position="245"/>
        <end position="266"/>
    </location>
</feature>
<feature type="region of interest" description="Disordered" evidence="2">
    <location>
        <begin position="65"/>
        <end position="108"/>
    </location>
</feature>
<evidence type="ECO:0000313" key="4">
    <source>
        <dbReference type="Proteomes" id="UP000663834"/>
    </source>
</evidence>
<sequence>MMRSSSNRSTNRTYSEQKNSPSTFNHYRSMPSIFKIRRPSKKQLSVVLNTADFEICQAPNENEMFEGMQNSNNNTNQSDSITSDDTITDQCDQPSSTYSNHSPTTTNKKFSISQLKNRLIPQRCENTKKDENHNEKNNGFLFVDQIDTDLVLIQTDTFDQQSTRHPEPCGFPPIYDDNMDINQMQLIPTTPVTPNLLPPEQTSLASPLLHVANHSSHELDIQATQAGVECATPLLDELGVHDTQLSATNSSSSTNSSNNDPRFNVDRSTLDDYDYVQGQKNDLERITLYEIDLNDDLRYEQQSLYSTEKENIEFNHNYKAAKEINVKFQEELKKLEILFQQQERLRAPWTCEVCTFFNKPYIETLRDVCEMCEGPSPLKRYTLTN</sequence>
<dbReference type="OrthoDB" id="10008604at2759"/>
<evidence type="ECO:0008006" key="5">
    <source>
        <dbReference type="Google" id="ProtNLM"/>
    </source>
</evidence>
<feature type="compositionally biased region" description="Low complexity" evidence="2">
    <location>
        <begin position="69"/>
        <end position="93"/>
    </location>
</feature>
<proteinExistence type="predicted"/>
<feature type="compositionally biased region" description="Low complexity" evidence="2">
    <location>
        <begin position="248"/>
        <end position="259"/>
    </location>
</feature>
<name>A0A815Z8A1_9BILA</name>
<feature type="region of interest" description="Disordered" evidence="2">
    <location>
        <begin position="1"/>
        <end position="26"/>
    </location>
</feature>
<feature type="coiled-coil region" evidence="1">
    <location>
        <begin position="318"/>
        <end position="345"/>
    </location>
</feature>
<reference evidence="3" key="1">
    <citation type="submission" date="2021-02" db="EMBL/GenBank/DDBJ databases">
        <authorList>
            <person name="Nowell W R."/>
        </authorList>
    </citation>
    <scope>NUCLEOTIDE SEQUENCE</scope>
</reference>
<dbReference type="AlphaFoldDB" id="A0A815Z8A1"/>
<feature type="compositionally biased region" description="Polar residues" evidence="2">
    <location>
        <begin position="94"/>
        <end position="108"/>
    </location>
</feature>
<dbReference type="SUPFAM" id="SSF90209">
    <property type="entry name" value="Ran binding protein zinc finger-like"/>
    <property type="match status" value="1"/>
</dbReference>
<organism evidence="3 4">
    <name type="scientific">Rotaria magnacalcarata</name>
    <dbReference type="NCBI Taxonomy" id="392030"/>
    <lineage>
        <taxon>Eukaryota</taxon>
        <taxon>Metazoa</taxon>
        <taxon>Spiralia</taxon>
        <taxon>Gnathifera</taxon>
        <taxon>Rotifera</taxon>
        <taxon>Eurotatoria</taxon>
        <taxon>Bdelloidea</taxon>
        <taxon>Philodinida</taxon>
        <taxon>Philodinidae</taxon>
        <taxon>Rotaria</taxon>
    </lineage>
</organism>
<dbReference type="Proteomes" id="UP000663834">
    <property type="component" value="Unassembled WGS sequence"/>
</dbReference>